<dbReference type="EMBL" id="JBHSWI010000001">
    <property type="protein sequence ID" value="MFC6647274.1"/>
    <property type="molecule type" value="Genomic_DNA"/>
</dbReference>
<feature type="region of interest" description="Disordered" evidence="1">
    <location>
        <begin position="1"/>
        <end position="26"/>
    </location>
</feature>
<accession>A0ABW1ZDZ3</accession>
<proteinExistence type="predicted"/>
<dbReference type="Gene3D" id="1.20.5.780">
    <property type="entry name" value="Single helix bin"/>
    <property type="match status" value="1"/>
</dbReference>
<protein>
    <submittedName>
        <fullName evidence="2">Uncharacterized protein</fullName>
    </submittedName>
</protein>
<feature type="compositionally biased region" description="Polar residues" evidence="1">
    <location>
        <begin position="1"/>
        <end position="17"/>
    </location>
</feature>
<name>A0ABW1ZDZ3_9BACT</name>
<gene>
    <name evidence="2" type="ORF">ACFQBQ_17195</name>
</gene>
<dbReference type="InterPro" id="IPR053842">
    <property type="entry name" value="NikA-like"/>
</dbReference>
<dbReference type="Pfam" id="PF21983">
    <property type="entry name" value="NikA-like"/>
    <property type="match status" value="1"/>
</dbReference>
<dbReference type="Proteomes" id="UP001596391">
    <property type="component" value="Unassembled WGS sequence"/>
</dbReference>
<reference evidence="3" key="1">
    <citation type="journal article" date="2019" name="Int. J. Syst. Evol. Microbiol.">
        <title>The Global Catalogue of Microorganisms (GCM) 10K type strain sequencing project: providing services to taxonomists for standard genome sequencing and annotation.</title>
        <authorList>
            <consortium name="The Broad Institute Genomics Platform"/>
            <consortium name="The Broad Institute Genome Sequencing Center for Infectious Disease"/>
            <person name="Wu L."/>
            <person name="Ma J."/>
        </authorList>
    </citation>
    <scope>NUCLEOTIDE SEQUENCE [LARGE SCALE GENOMIC DNA]</scope>
    <source>
        <strain evidence="3">CGMCC 1.16026</strain>
    </source>
</reference>
<comment type="caution">
    <text evidence="2">The sequence shown here is derived from an EMBL/GenBank/DDBJ whole genome shotgun (WGS) entry which is preliminary data.</text>
</comment>
<sequence length="141" mass="15382">MSTSRTTNPTAFSVSESAQEKPGFRTKTIATRVTPEELREVDAAAERSGKTLAEWLRELSLKAARERPADPTELVLSEVAALRYMLLNLFHATAQANAESKHLLAESVLKIRDQSNARKLADARKLLSDFQAGEGGTGGEK</sequence>
<keyword evidence="3" id="KW-1185">Reference proteome</keyword>
<evidence type="ECO:0000313" key="2">
    <source>
        <dbReference type="EMBL" id="MFC6647274.1"/>
    </source>
</evidence>
<evidence type="ECO:0000256" key="1">
    <source>
        <dbReference type="SAM" id="MobiDB-lite"/>
    </source>
</evidence>
<evidence type="ECO:0000313" key="3">
    <source>
        <dbReference type="Proteomes" id="UP001596391"/>
    </source>
</evidence>
<organism evidence="2 3">
    <name type="scientific">Granulicella cerasi</name>
    <dbReference type="NCBI Taxonomy" id="741063"/>
    <lineage>
        <taxon>Bacteria</taxon>
        <taxon>Pseudomonadati</taxon>
        <taxon>Acidobacteriota</taxon>
        <taxon>Terriglobia</taxon>
        <taxon>Terriglobales</taxon>
        <taxon>Acidobacteriaceae</taxon>
        <taxon>Granulicella</taxon>
    </lineage>
</organism>
<dbReference type="RefSeq" id="WP_263370819.1">
    <property type="nucleotide sequence ID" value="NZ_JAGSYD010000002.1"/>
</dbReference>